<dbReference type="OrthoDB" id="3208495at2759"/>
<keyword evidence="2" id="KW-1185">Reference proteome</keyword>
<dbReference type="Proteomes" id="UP000054217">
    <property type="component" value="Unassembled WGS sequence"/>
</dbReference>
<proteinExistence type="predicted"/>
<reference evidence="2" key="2">
    <citation type="submission" date="2015-01" db="EMBL/GenBank/DDBJ databases">
        <title>Evolutionary Origins and Diversification of the Mycorrhizal Mutualists.</title>
        <authorList>
            <consortium name="DOE Joint Genome Institute"/>
            <consortium name="Mycorrhizal Genomics Consortium"/>
            <person name="Kohler A."/>
            <person name="Kuo A."/>
            <person name="Nagy L.G."/>
            <person name="Floudas D."/>
            <person name="Copeland A."/>
            <person name="Barry K.W."/>
            <person name="Cichocki N."/>
            <person name="Veneault-Fourrey C."/>
            <person name="LaButti K."/>
            <person name="Lindquist E.A."/>
            <person name="Lipzen A."/>
            <person name="Lundell T."/>
            <person name="Morin E."/>
            <person name="Murat C."/>
            <person name="Riley R."/>
            <person name="Ohm R."/>
            <person name="Sun H."/>
            <person name="Tunlid A."/>
            <person name="Henrissat B."/>
            <person name="Grigoriev I.V."/>
            <person name="Hibbett D.S."/>
            <person name="Martin F."/>
        </authorList>
    </citation>
    <scope>NUCLEOTIDE SEQUENCE [LARGE SCALE GENOMIC DNA]</scope>
    <source>
        <strain evidence="2">Marx 270</strain>
    </source>
</reference>
<evidence type="ECO:0000313" key="2">
    <source>
        <dbReference type="Proteomes" id="UP000054217"/>
    </source>
</evidence>
<dbReference type="AlphaFoldDB" id="A0A0C3IPT0"/>
<dbReference type="EMBL" id="KN832010">
    <property type="protein sequence ID" value="KIN98947.1"/>
    <property type="molecule type" value="Genomic_DNA"/>
</dbReference>
<reference evidence="1 2" key="1">
    <citation type="submission" date="2014-04" db="EMBL/GenBank/DDBJ databases">
        <authorList>
            <consortium name="DOE Joint Genome Institute"/>
            <person name="Kuo A."/>
            <person name="Kohler A."/>
            <person name="Costa M.D."/>
            <person name="Nagy L.G."/>
            <person name="Floudas D."/>
            <person name="Copeland A."/>
            <person name="Barry K.W."/>
            <person name="Cichocki N."/>
            <person name="Veneault-Fourrey C."/>
            <person name="LaButti K."/>
            <person name="Lindquist E.A."/>
            <person name="Lipzen A."/>
            <person name="Lundell T."/>
            <person name="Morin E."/>
            <person name="Murat C."/>
            <person name="Sun H."/>
            <person name="Tunlid A."/>
            <person name="Henrissat B."/>
            <person name="Grigoriev I.V."/>
            <person name="Hibbett D.S."/>
            <person name="Martin F."/>
            <person name="Nordberg H.P."/>
            <person name="Cantor M.N."/>
            <person name="Hua S.X."/>
        </authorList>
    </citation>
    <scope>NUCLEOTIDE SEQUENCE [LARGE SCALE GENOMIC DNA]</scope>
    <source>
        <strain evidence="1 2">Marx 270</strain>
    </source>
</reference>
<accession>A0A0C3IPT0</accession>
<sequence>MKRFDTSEATLAPDDIFQQDNWKETAVDILVPTREHDANGNGRIFTIPGVLYCRLVTVIRSAFAEDTAKWFHLTPFKRVWKSTTTGREQRLYDELYTSDAWNKAHDELQKESRNDGCKLERVIAGLMFWSDATHLAHFGDASAWPIYLFFGNQSKYMRACPNSRACHPIVFMPTLPPSIIAFMSDFMKKKNYNDVLTHCKRELFHAVWKVLLDEEFVEAYRDGFIVKCYDGVHRRIFPRIFTYSADYPEKVLLAGIHDKGSCPCPRCLIKKEEFSRLGLLSDVSGRLTKIRRYCWDWISAARNAIYSLGAPIRGAIPERRLKELSFVPTFNSFADILGPFGLDIFAIITVDLLHEFELGVFKSVFKHLLRLLHSISPDTVISLDKRYDRTLFNFNTC</sequence>
<name>A0A0C3IPT0_PISTI</name>
<dbReference type="InterPro" id="IPR041078">
    <property type="entry name" value="Plavaka"/>
</dbReference>
<organism evidence="1 2">
    <name type="scientific">Pisolithus tinctorius Marx 270</name>
    <dbReference type="NCBI Taxonomy" id="870435"/>
    <lineage>
        <taxon>Eukaryota</taxon>
        <taxon>Fungi</taxon>
        <taxon>Dikarya</taxon>
        <taxon>Basidiomycota</taxon>
        <taxon>Agaricomycotina</taxon>
        <taxon>Agaricomycetes</taxon>
        <taxon>Agaricomycetidae</taxon>
        <taxon>Boletales</taxon>
        <taxon>Sclerodermatineae</taxon>
        <taxon>Pisolithaceae</taxon>
        <taxon>Pisolithus</taxon>
    </lineage>
</organism>
<dbReference type="Pfam" id="PF18759">
    <property type="entry name" value="Plavaka"/>
    <property type="match status" value="1"/>
</dbReference>
<protein>
    <submittedName>
        <fullName evidence="1">Uncharacterized protein</fullName>
    </submittedName>
</protein>
<evidence type="ECO:0000313" key="1">
    <source>
        <dbReference type="EMBL" id="KIN98947.1"/>
    </source>
</evidence>
<dbReference type="InParanoid" id="A0A0C3IPT0"/>
<gene>
    <name evidence="1" type="ORF">M404DRAFT_156535</name>
</gene>
<dbReference type="HOGENOM" id="CLU_002498_2_0_1"/>